<dbReference type="InterPro" id="IPR016024">
    <property type="entry name" value="ARM-type_fold"/>
</dbReference>
<dbReference type="SUPFAM" id="SSF48371">
    <property type="entry name" value="ARM repeat"/>
    <property type="match status" value="1"/>
</dbReference>
<keyword evidence="5" id="KW-0653">Protein transport</keyword>
<gene>
    <name evidence="6" type="primary">LOC107796852</name>
</gene>
<dbReference type="GO" id="GO:0006606">
    <property type="term" value="P:protein import into nucleus"/>
    <property type="evidence" value="ECO:0007669"/>
    <property type="project" value="InterPro"/>
</dbReference>
<evidence type="ECO:0000256" key="4">
    <source>
        <dbReference type="ARBA" id="ARBA00022737"/>
    </source>
</evidence>
<dbReference type="OrthoDB" id="1698591at2759"/>
<evidence type="ECO:0000256" key="2">
    <source>
        <dbReference type="ARBA" id="ARBA00022448"/>
    </source>
</evidence>
<evidence type="ECO:0000256" key="1">
    <source>
        <dbReference type="ARBA" id="ARBA00004496"/>
    </source>
</evidence>
<comment type="subcellular location">
    <subcellularLocation>
        <location evidence="1">Cytoplasm</location>
    </subcellularLocation>
</comment>
<keyword evidence="2" id="KW-0813">Transport</keyword>
<evidence type="ECO:0000256" key="5">
    <source>
        <dbReference type="ARBA" id="ARBA00022927"/>
    </source>
</evidence>
<sequence length="199" mass="22384">MPYLKVILVTATKDTSRMLLTKSLECITMMAMAVGNLAILDYAEKVTSELISLQETHMEVEDPMRSLLLQAWGRLCKCLGTDFLPYLSVAMPVVLKSAQLKNYLSVSDNSDTEDSDDESMIKVTSGNKKIGIRSALLEEKALACHILSCFAAELKEGLHLWVNEVCLHIYNLQGLNLWFLSHEDEDFYLTCGLYRLLVL</sequence>
<dbReference type="InterPro" id="IPR040122">
    <property type="entry name" value="Importin_beta"/>
</dbReference>
<dbReference type="PANTHER" id="PTHR10527">
    <property type="entry name" value="IMPORTIN BETA"/>
    <property type="match status" value="1"/>
</dbReference>
<dbReference type="GO" id="GO:0005737">
    <property type="term" value="C:cytoplasm"/>
    <property type="evidence" value="ECO:0007669"/>
    <property type="project" value="UniProtKB-SubCell"/>
</dbReference>
<dbReference type="KEGG" id="nta:107796852"/>
<dbReference type="PaxDb" id="4097-A0A1S4AFC7"/>
<keyword evidence="4" id="KW-0677">Repeat</keyword>
<dbReference type="AlphaFoldDB" id="A0A1S4AFC7"/>
<evidence type="ECO:0000256" key="3">
    <source>
        <dbReference type="ARBA" id="ARBA00022490"/>
    </source>
</evidence>
<dbReference type="SMR" id="A0A1S4AFC7"/>
<proteinExistence type="predicted"/>
<dbReference type="InterPro" id="IPR011989">
    <property type="entry name" value="ARM-like"/>
</dbReference>
<dbReference type="STRING" id="4097.A0A1S4AFC7"/>
<organism evidence="6">
    <name type="scientific">Nicotiana tabacum</name>
    <name type="common">Common tobacco</name>
    <dbReference type="NCBI Taxonomy" id="4097"/>
    <lineage>
        <taxon>Eukaryota</taxon>
        <taxon>Viridiplantae</taxon>
        <taxon>Streptophyta</taxon>
        <taxon>Embryophyta</taxon>
        <taxon>Tracheophyta</taxon>
        <taxon>Spermatophyta</taxon>
        <taxon>Magnoliopsida</taxon>
        <taxon>eudicotyledons</taxon>
        <taxon>Gunneridae</taxon>
        <taxon>Pentapetalae</taxon>
        <taxon>asterids</taxon>
        <taxon>lamiids</taxon>
        <taxon>Solanales</taxon>
        <taxon>Solanaceae</taxon>
        <taxon>Nicotianoideae</taxon>
        <taxon>Nicotianeae</taxon>
        <taxon>Nicotiana</taxon>
    </lineage>
</organism>
<evidence type="ECO:0000313" key="6">
    <source>
        <dbReference type="RefSeq" id="XP_016475168.1"/>
    </source>
</evidence>
<keyword evidence="3" id="KW-0963">Cytoplasm</keyword>
<dbReference type="RefSeq" id="XP_016475168.1">
    <property type="nucleotide sequence ID" value="XM_016619682.1"/>
</dbReference>
<accession>A0A1S4AFC7</accession>
<name>A0A1S4AFC7_TOBAC</name>
<reference evidence="6" key="1">
    <citation type="submission" date="2025-08" db="UniProtKB">
        <authorList>
            <consortium name="RefSeq"/>
        </authorList>
    </citation>
    <scope>IDENTIFICATION</scope>
</reference>
<protein>
    <submittedName>
        <fullName evidence="6">Importin-5-like isoform X1</fullName>
    </submittedName>
</protein>
<dbReference type="Gene3D" id="1.25.10.10">
    <property type="entry name" value="Leucine-rich Repeat Variant"/>
    <property type="match status" value="1"/>
</dbReference>